<dbReference type="InterPro" id="IPR046342">
    <property type="entry name" value="CBS_dom_sf"/>
</dbReference>
<keyword evidence="3" id="KW-0486">Methionine biosynthesis</keyword>
<keyword evidence="2 4" id="KW-0129">CBS domain</keyword>
<dbReference type="GO" id="GO:0003938">
    <property type="term" value="F:IMP dehydrogenase activity"/>
    <property type="evidence" value="ECO:0007669"/>
    <property type="project" value="UniProtKB-EC"/>
</dbReference>
<dbReference type="GO" id="GO:0009086">
    <property type="term" value="P:methionine biosynthetic process"/>
    <property type="evidence" value="ECO:0007669"/>
    <property type="project" value="UniProtKB-KW"/>
</dbReference>
<dbReference type="PANTHER" id="PTHR43080:SF29">
    <property type="entry name" value="OS02G0818000 PROTEIN"/>
    <property type="match status" value="1"/>
</dbReference>
<dbReference type="RefSeq" id="WP_338097813.1">
    <property type="nucleotide sequence ID" value="NZ_CP131061.1"/>
</dbReference>
<name>A0AA96V4X3_9EURY</name>
<feature type="domain" description="CBS" evidence="5">
    <location>
        <begin position="222"/>
        <end position="279"/>
    </location>
</feature>
<dbReference type="EC" id="1.1.1.205" evidence="6"/>
<gene>
    <name evidence="6" type="primary">impDH_1</name>
    <name evidence="6" type="ORF">MsAm2_00380</name>
</gene>
<feature type="domain" description="CBS" evidence="5">
    <location>
        <begin position="77"/>
        <end position="134"/>
    </location>
</feature>
<evidence type="ECO:0000313" key="7">
    <source>
        <dbReference type="Proteomes" id="UP001304970"/>
    </source>
</evidence>
<evidence type="ECO:0000259" key="5">
    <source>
        <dbReference type="PROSITE" id="PS51371"/>
    </source>
</evidence>
<keyword evidence="6" id="KW-0560">Oxidoreductase</keyword>
<dbReference type="CDD" id="cd02205">
    <property type="entry name" value="CBS_pair_SF"/>
    <property type="match status" value="2"/>
</dbReference>
<feature type="domain" description="CBS" evidence="5">
    <location>
        <begin position="7"/>
        <end position="62"/>
    </location>
</feature>
<dbReference type="InterPro" id="IPR000644">
    <property type="entry name" value="CBS_dom"/>
</dbReference>
<dbReference type="PROSITE" id="PS51371">
    <property type="entry name" value="CBS"/>
    <property type="match status" value="4"/>
</dbReference>
<dbReference type="InterPro" id="IPR051257">
    <property type="entry name" value="Diverse_CBS-Domain"/>
</dbReference>
<keyword evidence="7" id="KW-1185">Reference proteome</keyword>
<evidence type="ECO:0000256" key="4">
    <source>
        <dbReference type="PROSITE-ProRule" id="PRU00703"/>
    </source>
</evidence>
<dbReference type="SMART" id="SM00116">
    <property type="entry name" value="CBS"/>
    <property type="match status" value="4"/>
</dbReference>
<organism evidence="6 7">
    <name type="scientific">Methanolapillus ohkumae</name>
    <dbReference type="NCBI Taxonomy" id="3028298"/>
    <lineage>
        <taxon>Archaea</taxon>
        <taxon>Methanobacteriati</taxon>
        <taxon>Methanobacteriota</taxon>
        <taxon>Stenosarchaea group</taxon>
        <taxon>Methanomicrobia</taxon>
        <taxon>Methanosarcinales</taxon>
        <taxon>Methanosarcinaceae</taxon>
        <taxon>Methanolapillus</taxon>
    </lineage>
</organism>
<evidence type="ECO:0000256" key="3">
    <source>
        <dbReference type="ARBA" id="ARBA00023167"/>
    </source>
</evidence>
<evidence type="ECO:0000313" key="6">
    <source>
        <dbReference type="EMBL" id="WNY26278.1"/>
    </source>
</evidence>
<dbReference type="PANTHER" id="PTHR43080">
    <property type="entry name" value="CBS DOMAIN-CONTAINING PROTEIN CBSX3, MITOCHONDRIAL"/>
    <property type="match status" value="1"/>
</dbReference>
<feature type="domain" description="CBS" evidence="5">
    <location>
        <begin position="140"/>
        <end position="200"/>
    </location>
</feature>
<reference evidence="6 7" key="1">
    <citation type="submission" date="2023-07" db="EMBL/GenBank/DDBJ databases">
        <title>Closed genome sequence of Methanosarcinaceae archaeon Am2.</title>
        <authorList>
            <person name="Poehlein A."/>
            <person name="Protasov E."/>
            <person name="Platt K."/>
            <person name="Reeh H."/>
            <person name="Daniel R."/>
            <person name="Brune A."/>
        </authorList>
    </citation>
    <scope>NUCLEOTIDE SEQUENCE [LARGE SCALE GENOMIC DNA]</scope>
    <source>
        <strain evidence="6 7">Am2</strain>
    </source>
</reference>
<dbReference type="Gene3D" id="3.10.580.10">
    <property type="entry name" value="CBS-domain"/>
    <property type="match status" value="2"/>
</dbReference>
<dbReference type="SUPFAM" id="SSF54631">
    <property type="entry name" value="CBS-domain pair"/>
    <property type="match status" value="2"/>
</dbReference>
<dbReference type="GeneID" id="89227434"/>
<accession>A0AA96V4X3</accession>
<evidence type="ECO:0000256" key="2">
    <source>
        <dbReference type="ARBA" id="ARBA00023122"/>
    </source>
</evidence>
<proteinExistence type="predicted"/>
<evidence type="ECO:0000256" key="1">
    <source>
        <dbReference type="ARBA" id="ARBA00022605"/>
    </source>
</evidence>
<keyword evidence="1" id="KW-0028">Amino-acid biosynthesis</keyword>
<dbReference type="Pfam" id="PF00571">
    <property type="entry name" value="CBS"/>
    <property type="match status" value="4"/>
</dbReference>
<protein>
    <submittedName>
        <fullName evidence="6">Inosine-5'-monophosphate dehydrogenase</fullName>
        <ecNumber evidence="6">1.1.1.205</ecNumber>
    </submittedName>
</protein>
<dbReference type="AlphaFoldDB" id="A0AA96V4X3"/>
<sequence>MKVKNIMSAPVYVVGSDETVARARNLMLRHKIGSILVVDGQTIAGIFTKSDLKTRLFEEEAAWKRRPIDQIPIKSLCSTDVITISPNASVSEAAQIMTCQKIDHLPVVDKEIMGIVSKTDIIRLVSDGGIGHEQQVSDFMCETAVTVNTNHTINHIIGEMEKNDVQKVIVMDNNAKAVGIVSLKDLSANDLIEGNGRKKEKPSKKPKVRRSSMDLPFIAEDLMTPIITVDVSASVSIAAKKIIDNEVTSLPVTRNGKIAGMISRDDIIRSISESVECDE</sequence>
<dbReference type="EMBL" id="CP131061">
    <property type="protein sequence ID" value="WNY26278.1"/>
    <property type="molecule type" value="Genomic_DNA"/>
</dbReference>
<dbReference type="Proteomes" id="UP001304970">
    <property type="component" value="Chromosome"/>
</dbReference>